<evidence type="ECO:0000256" key="1">
    <source>
        <dbReference type="SAM" id="MobiDB-lite"/>
    </source>
</evidence>
<sequence length="124" mass="13612">MGFSGESDAPPSRVNSRDLRAATCKQPSQSARMQVAAARSSTCVPPPALIAATVSRGSSAHGNESARSLPALMRPVPSRRGTKEVRLACQQIQRDLFHKSNRLSDEEEEEEEEEEEKEEEDCTQ</sequence>
<evidence type="ECO:0000313" key="2">
    <source>
        <dbReference type="EMBL" id="TNN68667.1"/>
    </source>
</evidence>
<feature type="region of interest" description="Disordered" evidence="1">
    <location>
        <begin position="54"/>
        <end position="124"/>
    </location>
</feature>
<keyword evidence="3" id="KW-1185">Reference proteome</keyword>
<organism evidence="2 3">
    <name type="scientific">Liparis tanakae</name>
    <name type="common">Tanaka's snailfish</name>
    <dbReference type="NCBI Taxonomy" id="230148"/>
    <lineage>
        <taxon>Eukaryota</taxon>
        <taxon>Metazoa</taxon>
        <taxon>Chordata</taxon>
        <taxon>Craniata</taxon>
        <taxon>Vertebrata</taxon>
        <taxon>Euteleostomi</taxon>
        <taxon>Actinopterygii</taxon>
        <taxon>Neopterygii</taxon>
        <taxon>Teleostei</taxon>
        <taxon>Neoteleostei</taxon>
        <taxon>Acanthomorphata</taxon>
        <taxon>Eupercaria</taxon>
        <taxon>Perciformes</taxon>
        <taxon>Cottioidei</taxon>
        <taxon>Cottales</taxon>
        <taxon>Liparidae</taxon>
        <taxon>Liparis</taxon>
    </lineage>
</organism>
<dbReference type="AlphaFoldDB" id="A0A4Z2HSI3"/>
<evidence type="ECO:0000313" key="3">
    <source>
        <dbReference type="Proteomes" id="UP000314294"/>
    </source>
</evidence>
<feature type="compositionally biased region" description="Acidic residues" evidence="1">
    <location>
        <begin position="105"/>
        <end position="124"/>
    </location>
</feature>
<comment type="caution">
    <text evidence="2">The sequence shown here is derived from an EMBL/GenBank/DDBJ whole genome shotgun (WGS) entry which is preliminary data.</text>
</comment>
<reference evidence="2 3" key="1">
    <citation type="submission" date="2019-03" db="EMBL/GenBank/DDBJ databases">
        <title>First draft genome of Liparis tanakae, snailfish: a comprehensive survey of snailfish specific genes.</title>
        <authorList>
            <person name="Kim W."/>
            <person name="Song I."/>
            <person name="Jeong J.-H."/>
            <person name="Kim D."/>
            <person name="Kim S."/>
            <person name="Ryu S."/>
            <person name="Song J.Y."/>
            <person name="Lee S.K."/>
        </authorList>
    </citation>
    <scope>NUCLEOTIDE SEQUENCE [LARGE SCALE GENOMIC DNA]</scope>
    <source>
        <tissue evidence="2">Muscle</tissue>
    </source>
</reference>
<feature type="compositionally biased region" description="Basic and acidic residues" evidence="1">
    <location>
        <begin position="95"/>
        <end position="104"/>
    </location>
</feature>
<feature type="compositionally biased region" description="Polar residues" evidence="1">
    <location>
        <begin position="55"/>
        <end position="66"/>
    </location>
</feature>
<dbReference type="EMBL" id="SRLO01000186">
    <property type="protein sequence ID" value="TNN68667.1"/>
    <property type="molecule type" value="Genomic_DNA"/>
</dbReference>
<name>A0A4Z2HSI3_9TELE</name>
<feature type="region of interest" description="Disordered" evidence="1">
    <location>
        <begin position="1"/>
        <end position="31"/>
    </location>
</feature>
<gene>
    <name evidence="2" type="ORF">EYF80_021076</name>
</gene>
<accession>A0A4Z2HSI3</accession>
<dbReference type="Proteomes" id="UP000314294">
    <property type="component" value="Unassembled WGS sequence"/>
</dbReference>
<protein>
    <submittedName>
        <fullName evidence="2">Uncharacterized protein</fullName>
    </submittedName>
</protein>
<proteinExistence type="predicted"/>